<gene>
    <name evidence="1" type="ORF">DHA2_14552</name>
</gene>
<dbReference type="AlphaFoldDB" id="V6TE92"/>
<dbReference type="VEuPathDB" id="GiardiaDB:GL50581_1667"/>
<organism evidence="1 2">
    <name type="scientific">Giardia intestinalis</name>
    <name type="common">Giardia lamblia</name>
    <dbReference type="NCBI Taxonomy" id="5741"/>
    <lineage>
        <taxon>Eukaryota</taxon>
        <taxon>Metamonada</taxon>
        <taxon>Diplomonadida</taxon>
        <taxon>Hexamitidae</taxon>
        <taxon>Giardiinae</taxon>
        <taxon>Giardia</taxon>
    </lineage>
</organism>
<dbReference type="Proteomes" id="UP000018320">
    <property type="component" value="Unassembled WGS sequence"/>
</dbReference>
<comment type="caution">
    <text evidence="1">The sequence shown here is derived from an EMBL/GenBank/DDBJ whole genome shotgun (WGS) entry which is preliminary data.</text>
</comment>
<accession>V6TE92</accession>
<sequence length="381" mass="42995">MVPPRSWDERAVNFVSAGQRRFAGSHVTHTKEQHDHVRKLIIQVSYMKIKCPVSCKKMDLLNTYSPKHLSILSAVAAHVKEVLLLPSTVEELLENLEYLHKCVSKVRVKWQAISKDIGITGREAYRWYNEVHVRKLFRGIMTPEDRQALQGIILQGIYDRSILLPNFRKVARSKLCADYPLQIFTMTYNNLLRSKTVREALIYERVLLPMRSAPSRPSRQPAPEVSGPAPVSQIAMEPPPYFPRFPSVAPPPQMVPPYMAPPPHMRHPFFGIESHQAQSWPNPFACSVPLDRVYPYSYPYPYSGEYAHNFAPDAPLPGMRDAPMGNSGLYLSTAPDMNSSCSGHSFFDEIANKSDSNQVLLASSVAQGDYSSGSSYDHMHV</sequence>
<dbReference type="VEuPathDB" id="GiardiaDB:QR46_1878"/>
<proteinExistence type="predicted"/>
<reference evidence="1 2" key="2">
    <citation type="journal article" date="2013" name="Genome Biol. Evol.">
        <title>Genome sequencing of Giardia lamblia genotypes A2 and B isolates (DH and GS) and comparative analysis with the genomes of genotypes A1 and E (WB and Pig).</title>
        <authorList>
            <person name="Adam R.D."/>
            <person name="Dahlstrom E.W."/>
            <person name="Martens C.A."/>
            <person name="Bruno D.P."/>
            <person name="Barbian K.D."/>
            <person name="Ricklefs S.M."/>
            <person name="Hernandez M.M."/>
            <person name="Narla N.P."/>
            <person name="Patel R.B."/>
            <person name="Porcella S.F."/>
            <person name="Nash T.E."/>
        </authorList>
    </citation>
    <scope>NUCLEOTIDE SEQUENCE [LARGE SCALE GENOMIC DNA]</scope>
    <source>
        <strain evidence="1 2">DH</strain>
    </source>
</reference>
<reference evidence="2" key="1">
    <citation type="submission" date="2012-02" db="EMBL/GenBank/DDBJ databases">
        <title>Genome sequencing of Giardia lamblia Genotypes A2 and B isolates (DH and GS) and comparative analysis with the genomes of Genotypes A1 and E (WB and Pig).</title>
        <authorList>
            <person name="Adam R."/>
            <person name="Dahlstrom E."/>
            <person name="Martens C."/>
            <person name="Bruno D."/>
            <person name="Barbian K."/>
            <person name="Porcella S.F."/>
            <person name="Nash T."/>
        </authorList>
    </citation>
    <scope>NUCLEOTIDE SEQUENCE</scope>
    <source>
        <strain evidence="2">DH</strain>
    </source>
</reference>
<protein>
    <submittedName>
        <fullName evidence="1">Uncharacterized protein</fullName>
    </submittedName>
</protein>
<dbReference type="VEuPathDB" id="GiardiaDB:GL50803_0014552"/>
<evidence type="ECO:0000313" key="2">
    <source>
        <dbReference type="Proteomes" id="UP000018320"/>
    </source>
</evidence>
<name>V6TE92_GIAIN</name>
<dbReference type="EMBL" id="AHGT01000033">
    <property type="protein sequence ID" value="ESU37094.1"/>
    <property type="molecule type" value="Genomic_DNA"/>
</dbReference>
<dbReference type="VEuPathDB" id="GiardiaDB:DHA2_14552"/>
<evidence type="ECO:0000313" key="1">
    <source>
        <dbReference type="EMBL" id="ESU37094.1"/>
    </source>
</evidence>